<dbReference type="EMBL" id="CP111023">
    <property type="protein sequence ID" value="WAR21167.1"/>
    <property type="molecule type" value="Genomic_DNA"/>
</dbReference>
<dbReference type="InterPro" id="IPR001130">
    <property type="entry name" value="TatD-like"/>
</dbReference>
<comment type="similarity">
    <text evidence="1">Belongs to the metallo-dependent hydrolases superfamily. TatD-type hydrolase family.</text>
</comment>
<dbReference type="Pfam" id="PF01026">
    <property type="entry name" value="TatD_DNase"/>
    <property type="match status" value="1"/>
</dbReference>
<name>A0ABY7FHW6_MYAAR</name>
<evidence type="ECO:0000313" key="3">
    <source>
        <dbReference type="Proteomes" id="UP001164746"/>
    </source>
</evidence>
<dbReference type="PANTHER" id="PTHR46363">
    <property type="entry name" value="DEOXYRIBONUCLEASE TATDN2-RELATED"/>
    <property type="match status" value="1"/>
</dbReference>
<evidence type="ECO:0000256" key="1">
    <source>
        <dbReference type="ARBA" id="ARBA00009275"/>
    </source>
</evidence>
<dbReference type="Gene3D" id="3.20.20.140">
    <property type="entry name" value="Metal-dependent hydrolases"/>
    <property type="match status" value="1"/>
</dbReference>
<organism evidence="2 3">
    <name type="scientific">Mya arenaria</name>
    <name type="common">Soft-shell clam</name>
    <dbReference type="NCBI Taxonomy" id="6604"/>
    <lineage>
        <taxon>Eukaryota</taxon>
        <taxon>Metazoa</taxon>
        <taxon>Spiralia</taxon>
        <taxon>Lophotrochozoa</taxon>
        <taxon>Mollusca</taxon>
        <taxon>Bivalvia</taxon>
        <taxon>Autobranchia</taxon>
        <taxon>Heteroconchia</taxon>
        <taxon>Euheterodonta</taxon>
        <taxon>Imparidentia</taxon>
        <taxon>Neoheterodontei</taxon>
        <taxon>Myida</taxon>
        <taxon>Myoidea</taxon>
        <taxon>Myidae</taxon>
        <taxon>Mya</taxon>
    </lineage>
</organism>
<gene>
    <name evidence="2" type="ORF">MAR_015141</name>
</gene>
<accession>A0ABY7FHW6</accession>
<dbReference type="PANTHER" id="PTHR46363:SF1">
    <property type="entry name" value="DEOXYRIBONUCLEASE TATDN2-RELATED"/>
    <property type="match status" value="1"/>
</dbReference>
<keyword evidence="3" id="KW-1185">Reference proteome</keyword>
<dbReference type="SUPFAM" id="SSF51556">
    <property type="entry name" value="Metallo-dependent hydrolases"/>
    <property type="match status" value="1"/>
</dbReference>
<dbReference type="Proteomes" id="UP001164746">
    <property type="component" value="Chromosome 12"/>
</dbReference>
<reference evidence="2" key="1">
    <citation type="submission" date="2022-11" db="EMBL/GenBank/DDBJ databases">
        <title>Centuries of genome instability and evolution in soft-shell clam transmissible cancer (bioRxiv).</title>
        <authorList>
            <person name="Hart S.F.M."/>
            <person name="Yonemitsu M.A."/>
            <person name="Giersch R.M."/>
            <person name="Beal B.F."/>
            <person name="Arriagada G."/>
            <person name="Davis B.W."/>
            <person name="Ostrander E.A."/>
            <person name="Goff S.P."/>
            <person name="Metzger M.J."/>
        </authorList>
    </citation>
    <scope>NUCLEOTIDE SEQUENCE</scope>
    <source>
        <strain evidence="2">MELC-2E11</strain>
        <tissue evidence="2">Siphon/mantle</tissue>
    </source>
</reference>
<evidence type="ECO:0000313" key="2">
    <source>
        <dbReference type="EMBL" id="WAR21167.1"/>
    </source>
</evidence>
<protein>
    <submittedName>
        <fullName evidence="2">Uncharacterized protein</fullName>
    </submittedName>
</protein>
<sequence>MCCVAGCGAISFRAHAFEAHVLGIFNEEQIVTEKVTMQHLTVLNIQAMQLSLVNFIDLAGQIRADKVQFNNRSKASVEALCNALKVPYPEVLSLSLISTPGLLFHWRAQIVICSLLNQSKVGDLRKAFPTVECLENPMAWDSHFHADRTAERAQMGVDDLQALVNSAPCTPSLKVNVTGGVAVFCDMNSYPTQLEQGVVIAVGIHPKHAAKLTEKDWFTFEAALALSGVSALGEVGSDYTAQPSTWRIQHAVLHRALRYLRLDHVLVGQSQCWDDMLQLLFQLKGCIPTEQRIHLHCFSGSQYAVDQWSSHFPNIHFVYTTSFLNAGENAIQALQNKDESLEPKNKRKKFSKTTDQKSDKLTRNLTKQNLSQNKNIQFLPQEHIPIDVTTIPSTDDADFNADETTVEEITVIAAQSAYSYQACDKLKTRRSWTMGLAQPATTSPLQKLISPLPYFTSHEEITTSMK</sequence>
<dbReference type="InterPro" id="IPR032466">
    <property type="entry name" value="Metal_Hydrolase"/>
</dbReference>
<proteinExistence type="inferred from homology"/>